<keyword evidence="3" id="KW-0677">Repeat</keyword>
<dbReference type="PROSITE" id="PS50157">
    <property type="entry name" value="ZINC_FINGER_C2H2_2"/>
    <property type="match status" value="5"/>
</dbReference>
<dbReference type="OrthoDB" id="3561125at2759"/>
<evidence type="ECO:0000256" key="6">
    <source>
        <dbReference type="ARBA" id="ARBA00023242"/>
    </source>
</evidence>
<dbReference type="Proteomes" id="UP000001554">
    <property type="component" value="Chromosome 16"/>
</dbReference>
<dbReference type="Pfam" id="PF00096">
    <property type="entry name" value="zf-C2H2"/>
    <property type="match status" value="1"/>
</dbReference>
<comment type="subcellular location">
    <subcellularLocation>
        <location evidence="1">Nucleus</location>
    </subcellularLocation>
</comment>
<dbReference type="GO" id="GO:0005634">
    <property type="term" value="C:nucleus"/>
    <property type="evidence" value="ECO:0007669"/>
    <property type="project" value="UniProtKB-SubCell"/>
</dbReference>
<dbReference type="Pfam" id="PF13909">
    <property type="entry name" value="zf-H2C2_5"/>
    <property type="match status" value="1"/>
</dbReference>
<evidence type="ECO:0000256" key="5">
    <source>
        <dbReference type="ARBA" id="ARBA00022833"/>
    </source>
</evidence>
<evidence type="ECO:0000313" key="10">
    <source>
        <dbReference type="Proteomes" id="UP000001554"/>
    </source>
</evidence>
<name>A0A9J7HDI3_BRAFL</name>
<dbReference type="PANTHER" id="PTHR24390">
    <property type="entry name" value="ZINC FINGER PROTEIN"/>
    <property type="match status" value="1"/>
</dbReference>
<dbReference type="AlphaFoldDB" id="A0A9J7HDI3"/>
<evidence type="ECO:0000256" key="4">
    <source>
        <dbReference type="ARBA" id="ARBA00022771"/>
    </source>
</evidence>
<gene>
    <name evidence="11" type="primary">LOC118403221</name>
</gene>
<feature type="region of interest" description="Disordered" evidence="8">
    <location>
        <begin position="1"/>
        <end position="30"/>
    </location>
</feature>
<feature type="domain" description="C2H2-type" evidence="9">
    <location>
        <begin position="159"/>
        <end position="186"/>
    </location>
</feature>
<evidence type="ECO:0000256" key="3">
    <source>
        <dbReference type="ARBA" id="ARBA00022737"/>
    </source>
</evidence>
<evidence type="ECO:0000256" key="1">
    <source>
        <dbReference type="ARBA" id="ARBA00004123"/>
    </source>
</evidence>
<keyword evidence="2" id="KW-0479">Metal-binding</keyword>
<reference evidence="11" key="2">
    <citation type="submission" date="2025-08" db="UniProtKB">
        <authorList>
            <consortium name="RefSeq"/>
        </authorList>
    </citation>
    <scope>IDENTIFICATION</scope>
    <source>
        <strain evidence="11">S238N-H82</strain>
        <tissue evidence="11">Testes</tissue>
    </source>
</reference>
<dbReference type="Pfam" id="PF23611">
    <property type="entry name" value="zf-C2H2_16"/>
    <property type="match status" value="1"/>
</dbReference>
<proteinExistence type="predicted"/>
<dbReference type="FunFam" id="3.30.160.60:FF:003030">
    <property type="match status" value="1"/>
</dbReference>
<keyword evidence="5" id="KW-0862">Zinc</keyword>
<feature type="domain" description="C2H2-type" evidence="9">
    <location>
        <begin position="74"/>
        <end position="101"/>
    </location>
</feature>
<dbReference type="SMART" id="SM00355">
    <property type="entry name" value="ZnF_C2H2"/>
    <property type="match status" value="5"/>
</dbReference>
<dbReference type="GO" id="GO:0006357">
    <property type="term" value="P:regulation of transcription by RNA polymerase II"/>
    <property type="evidence" value="ECO:0000318"/>
    <property type="project" value="GO_Central"/>
</dbReference>
<evidence type="ECO:0000256" key="7">
    <source>
        <dbReference type="PROSITE-ProRule" id="PRU00042"/>
    </source>
</evidence>
<feature type="domain" description="C2H2-type" evidence="9">
    <location>
        <begin position="187"/>
        <end position="214"/>
    </location>
</feature>
<dbReference type="GeneID" id="118403221"/>
<dbReference type="FunFam" id="3.30.160.60:FF:001628">
    <property type="entry name" value="Uncharacterized protein"/>
    <property type="match status" value="1"/>
</dbReference>
<evidence type="ECO:0000256" key="2">
    <source>
        <dbReference type="ARBA" id="ARBA00022723"/>
    </source>
</evidence>
<dbReference type="KEGG" id="bfo:118403221"/>
<dbReference type="SUPFAM" id="SSF57667">
    <property type="entry name" value="beta-beta-alpha zinc fingers"/>
    <property type="match status" value="3"/>
</dbReference>
<protein>
    <submittedName>
        <fullName evidence="11">Zinc finger protein 567-like</fullName>
    </submittedName>
</protein>
<reference evidence="10" key="1">
    <citation type="journal article" date="2020" name="Nat. Ecol. Evol.">
        <title>Deeply conserved synteny resolves early events in vertebrate evolution.</title>
        <authorList>
            <person name="Simakov O."/>
            <person name="Marletaz F."/>
            <person name="Yue J.X."/>
            <person name="O'Connell B."/>
            <person name="Jenkins J."/>
            <person name="Brandt A."/>
            <person name="Calef R."/>
            <person name="Tung C.H."/>
            <person name="Huang T.K."/>
            <person name="Schmutz J."/>
            <person name="Satoh N."/>
            <person name="Yu J.K."/>
            <person name="Putnam N.H."/>
            <person name="Green R.E."/>
            <person name="Rokhsar D.S."/>
        </authorList>
    </citation>
    <scope>NUCLEOTIDE SEQUENCE [LARGE SCALE GENOMIC DNA]</scope>
    <source>
        <strain evidence="10">S238N-H82</strain>
    </source>
</reference>
<feature type="compositionally biased region" description="Basic and acidic residues" evidence="8">
    <location>
        <begin position="1"/>
        <end position="27"/>
    </location>
</feature>
<evidence type="ECO:0000256" key="8">
    <source>
        <dbReference type="SAM" id="MobiDB-lite"/>
    </source>
</evidence>
<dbReference type="GO" id="GO:0008270">
    <property type="term" value="F:zinc ion binding"/>
    <property type="evidence" value="ECO:0007669"/>
    <property type="project" value="UniProtKB-KW"/>
</dbReference>
<organism evidence="10 11">
    <name type="scientific">Branchiostoma floridae</name>
    <name type="common">Florida lancelet</name>
    <name type="synonym">Amphioxus</name>
    <dbReference type="NCBI Taxonomy" id="7739"/>
    <lineage>
        <taxon>Eukaryota</taxon>
        <taxon>Metazoa</taxon>
        <taxon>Chordata</taxon>
        <taxon>Cephalochordata</taxon>
        <taxon>Leptocardii</taxon>
        <taxon>Amphioxiformes</taxon>
        <taxon>Branchiostomatidae</taxon>
        <taxon>Branchiostoma</taxon>
    </lineage>
</organism>
<feature type="domain" description="C2H2-type" evidence="9">
    <location>
        <begin position="215"/>
        <end position="243"/>
    </location>
</feature>
<dbReference type="FunFam" id="3.30.160.60:FF:001461">
    <property type="entry name" value="Zinc finger protein 142"/>
    <property type="match status" value="1"/>
</dbReference>
<dbReference type="InterPro" id="IPR056438">
    <property type="entry name" value="Znf-C2H2_CTCF"/>
</dbReference>
<accession>A0A9J7HDI3</accession>
<dbReference type="InterPro" id="IPR013087">
    <property type="entry name" value="Znf_C2H2_type"/>
</dbReference>
<keyword evidence="10" id="KW-1185">Reference proteome</keyword>
<dbReference type="Gene3D" id="3.30.160.60">
    <property type="entry name" value="Classic Zinc Finger"/>
    <property type="match status" value="5"/>
</dbReference>
<dbReference type="RefSeq" id="XP_035657714.1">
    <property type="nucleotide sequence ID" value="XM_035801821.1"/>
</dbReference>
<dbReference type="FunFam" id="3.30.160.60:FF:000604">
    <property type="entry name" value="Histone H4 transcription factor-like Protein"/>
    <property type="match status" value="1"/>
</dbReference>
<dbReference type="InterPro" id="IPR036236">
    <property type="entry name" value="Znf_C2H2_sf"/>
</dbReference>
<evidence type="ECO:0000313" key="11">
    <source>
        <dbReference type="RefSeq" id="XP_035657714.1"/>
    </source>
</evidence>
<sequence length="253" mass="29173">MDSPERLGKESDYNEHLGKETDIRKTQTTDMDLQPVKCYVNFPQPDNISTSQVQESEGDMGRHVVKDASGEKPYMCEVCGSRTPRKCNLSLHTRTDTDELFDGFDQNDYSAAQNSHLNNHSVTKRTGDKPYMCGECGYRTDYHSHLSNHMRTHTGEKPYKCHQCDYSARQQSALDNHLKRHTGEKPYICRECGYRTITKTNLLRHMRKHTGEKPHACDFCNYSTADKGTLERHITAKHADKKPYMCDEWVQDS</sequence>
<evidence type="ECO:0000259" key="9">
    <source>
        <dbReference type="PROSITE" id="PS50157"/>
    </source>
</evidence>
<keyword evidence="6" id="KW-0539">Nucleus</keyword>
<dbReference type="PANTHER" id="PTHR24390:SF248">
    <property type="entry name" value="ZINC FINGER PROTEIN 569-LIKE"/>
    <property type="match status" value="1"/>
</dbReference>
<keyword evidence="4 7" id="KW-0863">Zinc-finger</keyword>
<dbReference type="GO" id="GO:0000981">
    <property type="term" value="F:DNA-binding transcription factor activity, RNA polymerase II-specific"/>
    <property type="evidence" value="ECO:0000318"/>
    <property type="project" value="GO_Central"/>
</dbReference>
<dbReference type="FunFam" id="3.30.160.60:FF:003825">
    <property type="match status" value="1"/>
</dbReference>
<feature type="domain" description="C2H2-type" evidence="9">
    <location>
        <begin position="131"/>
        <end position="158"/>
    </location>
</feature>